<sequence length="274" mass="31317">MLINTPLPRVIKDLLSSRKAMTITRRVVVTDNIVDSVFVASTPKAAHLYGYNDPDVLVGKWLSQTHSRDIARRSFVISYYRHTGQKIGTTEAPSTYVTFLTAPDGSTREVVKQTREVVWDGNIYWVTEVQEATGETNLPNILDFEIPEIQTDFNAWSGIWTISDIESHIALSHQGSREEKRLTDSNMTSKIDDVNVKITSEVKFVRQKGHTQQIRLETSITGRVQRDHFLHRCSECLGTWIGTTENPAQCIYCASRLWKGYSKWEARKRRGEKQ</sequence>
<evidence type="ECO:0000313" key="2">
    <source>
        <dbReference type="Proteomes" id="UP000019140"/>
    </source>
</evidence>
<dbReference type="Proteomes" id="UP000019140">
    <property type="component" value="Unassembled WGS sequence"/>
</dbReference>
<proteinExistence type="predicted"/>
<comment type="caution">
    <text evidence="1">The sequence shown here is derived from an EMBL/GenBank/DDBJ whole genome shotgun (WGS) entry which is preliminary data.</text>
</comment>
<organism evidence="1 2">
    <name type="scientific">Candidatus Entotheonella gemina</name>
    <dbReference type="NCBI Taxonomy" id="1429439"/>
    <lineage>
        <taxon>Bacteria</taxon>
        <taxon>Pseudomonadati</taxon>
        <taxon>Nitrospinota/Tectimicrobiota group</taxon>
        <taxon>Candidatus Tectimicrobiota</taxon>
        <taxon>Candidatus Entotheonellia</taxon>
        <taxon>Candidatus Entotheonellales</taxon>
        <taxon>Candidatus Entotheonellaceae</taxon>
        <taxon>Candidatus Entotheonella</taxon>
    </lineage>
</organism>
<evidence type="ECO:0000313" key="1">
    <source>
        <dbReference type="EMBL" id="ETX07560.1"/>
    </source>
</evidence>
<keyword evidence="2" id="KW-1185">Reference proteome</keyword>
<evidence type="ECO:0008006" key="3">
    <source>
        <dbReference type="Google" id="ProtNLM"/>
    </source>
</evidence>
<dbReference type="EMBL" id="AZHX01000426">
    <property type="protein sequence ID" value="ETX07560.1"/>
    <property type="molecule type" value="Genomic_DNA"/>
</dbReference>
<protein>
    <recommendedName>
        <fullName evidence="3">PAS domain-containing protein</fullName>
    </recommendedName>
</protein>
<accession>W4MBJ3</accession>
<dbReference type="AlphaFoldDB" id="W4MBJ3"/>
<name>W4MBJ3_9BACT</name>
<reference evidence="1 2" key="1">
    <citation type="journal article" date="2014" name="Nature">
        <title>An environmental bacterial taxon with a large and distinct metabolic repertoire.</title>
        <authorList>
            <person name="Wilson M.C."/>
            <person name="Mori T."/>
            <person name="Ruckert C."/>
            <person name="Uria A.R."/>
            <person name="Helf M.J."/>
            <person name="Takada K."/>
            <person name="Gernert C."/>
            <person name="Steffens U.A."/>
            <person name="Heycke N."/>
            <person name="Schmitt S."/>
            <person name="Rinke C."/>
            <person name="Helfrich E.J."/>
            <person name="Brachmann A.O."/>
            <person name="Gurgui C."/>
            <person name="Wakimoto T."/>
            <person name="Kracht M."/>
            <person name="Crusemann M."/>
            <person name="Hentschel U."/>
            <person name="Abe I."/>
            <person name="Matsunaga S."/>
            <person name="Kalinowski J."/>
            <person name="Takeyama H."/>
            <person name="Piel J."/>
        </authorList>
    </citation>
    <scope>NUCLEOTIDE SEQUENCE [LARGE SCALE GENOMIC DNA]</scope>
    <source>
        <strain evidence="2">TSY2</strain>
    </source>
</reference>
<gene>
    <name evidence="1" type="ORF">ETSY2_10490</name>
</gene>
<dbReference type="HOGENOM" id="CLU_1014466_0_0_7"/>